<evidence type="ECO:0000313" key="8">
    <source>
        <dbReference type="Proteomes" id="UP000565468"/>
    </source>
</evidence>
<evidence type="ECO:0000259" key="5">
    <source>
        <dbReference type="Pfam" id="PF00288"/>
    </source>
</evidence>
<dbReference type="InterPro" id="IPR014721">
    <property type="entry name" value="Ribsml_uS5_D2-typ_fold_subgr"/>
</dbReference>
<sequence>MLTTEQTLAMIKTEKAQALLVNMYGQEHLAQQTSRYESLIHAYQKHFGDNEILLFSAPGRCEIGGNHTDHNYGKVLAGSINLDTIAAAAKVEEPVITFISEGYADTYEIDLTDLSPQPGDDGTRSLVRGIAAGCKEFGYEIGGFTAYVSSSVFSASGLSSSASFEMLICTILSSFYNHGSLDAVAMSKIGQYAEHQYWNKPSGLLDQMACAYGGLIAIDFNDPIHPEIRPLECDFQSNGYSLVIVNTGGNHADLTEDYASVPHEMHAVAKLFGVQVCRQISKEQLYASMSAVREQAGDRAVLRALHFFEENERVDGQVKALEEGQFDEFLSLVNESGNSSWKWLQNCYRSQDVKEQDIPIALAITESYIKMIGQGACRVHGGGFAGVILAILPNDKVSNYKEQVEATLGTSVLVIQVREHGAIEFNRFV</sequence>
<dbReference type="Pfam" id="PF00288">
    <property type="entry name" value="GHMP_kinases_N"/>
    <property type="match status" value="1"/>
</dbReference>
<dbReference type="Gene3D" id="3.30.70.890">
    <property type="entry name" value="GHMP kinase, C-terminal domain"/>
    <property type="match status" value="1"/>
</dbReference>
<dbReference type="GO" id="GO:0005524">
    <property type="term" value="F:ATP binding"/>
    <property type="evidence" value="ECO:0007669"/>
    <property type="project" value="UniProtKB-KW"/>
</dbReference>
<accession>A0A848MDR3</accession>
<dbReference type="PANTHER" id="PTHR10457:SF7">
    <property type="entry name" value="GALACTOKINASE-RELATED"/>
    <property type="match status" value="1"/>
</dbReference>
<dbReference type="Gene3D" id="3.30.230.10">
    <property type="match status" value="1"/>
</dbReference>
<dbReference type="SUPFAM" id="SSF55060">
    <property type="entry name" value="GHMP Kinase, C-terminal domain"/>
    <property type="match status" value="1"/>
</dbReference>
<comment type="caution">
    <text evidence="7">The sequence shown here is derived from an EMBL/GenBank/DDBJ whole genome shotgun (WGS) entry which is preliminary data.</text>
</comment>
<keyword evidence="4" id="KW-0067">ATP-binding</keyword>
<dbReference type="Pfam" id="PF10509">
    <property type="entry name" value="GalKase_gal_bdg"/>
    <property type="match status" value="1"/>
</dbReference>
<keyword evidence="2" id="KW-0547">Nucleotide-binding</keyword>
<evidence type="ECO:0000256" key="2">
    <source>
        <dbReference type="ARBA" id="ARBA00022741"/>
    </source>
</evidence>
<dbReference type="Proteomes" id="UP000565468">
    <property type="component" value="Unassembled WGS sequence"/>
</dbReference>
<dbReference type="PIRSF" id="PIRSF000530">
    <property type="entry name" value="Galactokinase"/>
    <property type="match status" value="1"/>
</dbReference>
<name>A0A848MDR3_PAELE</name>
<dbReference type="InterPro" id="IPR036554">
    <property type="entry name" value="GHMP_kinase_C_sf"/>
</dbReference>
<evidence type="ECO:0000259" key="6">
    <source>
        <dbReference type="Pfam" id="PF10509"/>
    </source>
</evidence>
<evidence type="ECO:0000313" key="7">
    <source>
        <dbReference type="EMBL" id="NMO98223.1"/>
    </source>
</evidence>
<dbReference type="SUPFAM" id="SSF54211">
    <property type="entry name" value="Ribosomal protein S5 domain 2-like"/>
    <property type="match status" value="1"/>
</dbReference>
<dbReference type="RefSeq" id="WP_169506995.1">
    <property type="nucleotide sequence ID" value="NZ_JABBPN010000034.1"/>
</dbReference>
<dbReference type="PRINTS" id="PR00473">
    <property type="entry name" value="GALCTOKINASE"/>
</dbReference>
<dbReference type="PANTHER" id="PTHR10457">
    <property type="entry name" value="MEVALONATE KINASE/GALACTOKINASE"/>
    <property type="match status" value="1"/>
</dbReference>
<dbReference type="GO" id="GO:0005829">
    <property type="term" value="C:cytosol"/>
    <property type="evidence" value="ECO:0007669"/>
    <property type="project" value="TreeGrafter"/>
</dbReference>
<dbReference type="InterPro" id="IPR006204">
    <property type="entry name" value="GHMP_kinase_N_dom"/>
</dbReference>
<comment type="similarity">
    <text evidence="1">Belongs to the GHMP kinase family. GalK subfamily.</text>
</comment>
<dbReference type="InterPro" id="IPR006206">
    <property type="entry name" value="Mevalonate/galactokinase"/>
</dbReference>
<feature type="domain" description="GHMP kinase N-terminal" evidence="5">
    <location>
        <begin position="131"/>
        <end position="214"/>
    </location>
</feature>
<keyword evidence="8" id="KW-1185">Reference proteome</keyword>
<keyword evidence="3 7" id="KW-0418">Kinase</keyword>
<reference evidence="7 8" key="1">
    <citation type="submission" date="2020-04" db="EMBL/GenBank/DDBJ databases">
        <title>Paenibacillus algicola sp. nov., a novel marine bacterium producing alginate lyase.</title>
        <authorList>
            <person name="Huang H."/>
        </authorList>
    </citation>
    <scope>NUCLEOTIDE SEQUENCE [LARGE SCALE GENOMIC DNA]</scope>
    <source>
        <strain evidence="7 8">L7-75</strain>
    </source>
</reference>
<dbReference type="InterPro" id="IPR020568">
    <property type="entry name" value="Ribosomal_Su5_D2-typ_SF"/>
</dbReference>
<dbReference type="GO" id="GO:0004335">
    <property type="term" value="F:galactokinase activity"/>
    <property type="evidence" value="ECO:0007669"/>
    <property type="project" value="InterPro"/>
</dbReference>
<evidence type="ECO:0000256" key="1">
    <source>
        <dbReference type="ARBA" id="ARBA00006566"/>
    </source>
</evidence>
<evidence type="ECO:0000256" key="3">
    <source>
        <dbReference type="ARBA" id="ARBA00022777"/>
    </source>
</evidence>
<protein>
    <submittedName>
        <fullName evidence="7">Galactokinase</fullName>
    </submittedName>
</protein>
<keyword evidence="3 7" id="KW-0808">Transferase</keyword>
<evidence type="ECO:0000256" key="4">
    <source>
        <dbReference type="ARBA" id="ARBA00022840"/>
    </source>
</evidence>
<proteinExistence type="inferred from homology"/>
<dbReference type="InterPro" id="IPR019539">
    <property type="entry name" value="GalKase_N"/>
</dbReference>
<gene>
    <name evidence="7" type="ORF">HII30_20950</name>
</gene>
<feature type="domain" description="Galactokinase N-terminal" evidence="6">
    <location>
        <begin position="42"/>
        <end position="90"/>
    </location>
</feature>
<dbReference type="InterPro" id="IPR000705">
    <property type="entry name" value="Galactokinase"/>
</dbReference>
<dbReference type="PRINTS" id="PR00959">
    <property type="entry name" value="MEVGALKINASE"/>
</dbReference>
<dbReference type="EMBL" id="JABBPN010000034">
    <property type="protein sequence ID" value="NMO98223.1"/>
    <property type="molecule type" value="Genomic_DNA"/>
</dbReference>
<dbReference type="AlphaFoldDB" id="A0A848MDR3"/>
<organism evidence="7 8">
    <name type="scientific">Paenibacillus lemnae</name>
    <dbReference type="NCBI Taxonomy" id="1330551"/>
    <lineage>
        <taxon>Bacteria</taxon>
        <taxon>Bacillati</taxon>
        <taxon>Bacillota</taxon>
        <taxon>Bacilli</taxon>
        <taxon>Bacillales</taxon>
        <taxon>Paenibacillaceae</taxon>
        <taxon>Paenibacillus</taxon>
    </lineage>
</organism>
<dbReference type="GO" id="GO:0006012">
    <property type="term" value="P:galactose metabolic process"/>
    <property type="evidence" value="ECO:0007669"/>
    <property type="project" value="InterPro"/>
</dbReference>